<feature type="region of interest" description="Disordered" evidence="8">
    <location>
        <begin position="2064"/>
        <end position="2099"/>
    </location>
</feature>
<dbReference type="InterPro" id="IPR036638">
    <property type="entry name" value="HLH_DNA-bd_sf"/>
</dbReference>
<evidence type="ECO:0000256" key="8">
    <source>
        <dbReference type="SAM" id="MobiDB-lite"/>
    </source>
</evidence>
<feature type="region of interest" description="Disordered" evidence="8">
    <location>
        <begin position="912"/>
        <end position="937"/>
    </location>
</feature>
<feature type="compositionally biased region" description="Polar residues" evidence="8">
    <location>
        <begin position="1760"/>
        <end position="1782"/>
    </location>
</feature>
<keyword evidence="11" id="KW-1185">Reference proteome</keyword>
<comment type="caution">
    <text evidence="10">The sequence shown here is derived from an EMBL/GenBank/DDBJ whole genome shotgun (WGS) entry which is preliminary data.</text>
</comment>
<feature type="region of interest" description="Disordered" evidence="8">
    <location>
        <begin position="286"/>
        <end position="307"/>
    </location>
</feature>
<keyword evidence="3" id="KW-0238">DNA-binding</keyword>
<sequence>MTSTMKDKDRQSQCHTDTESIAVTNTGTELSRVALEGVSGKTNGESTEAVDRFMFTDDDTQPPCKVRMDKARQRLNHNNIERKRKDRIKTGIQSIREILPPPKNFEQKESANAVLERAAETIQELRTQNDRLLVHGGDQLQAEEIEKLRNEIQVLKNENERYQELLMQAGIPHTVDPSSVCLSWTRKGSVKVCPKKTGDNDAPTDDSKKQVACNLAGGQLNDIDSAHQMPTQCQMGFDTMSNFAVNAGMFAPGNVLTGITPELAARAITSNANWLMMPSNENLNAPPSSVALGGQESVSLDDEHKSANSGSSNACANKAMSCDACVLPSSQAGAVTIGNNGDATTVTQSLNLKTPIMATNQGSTNIAAAQQQHVINLNDPMANQNTGISVLQNPALVAGAMPGQQLRGNILMHNGQLILINDQSVMPAMVKNEGADRQNQGVGGAGVAAQSPCSGHSSLNGTPASTPVPSNGVASVASTPLFTQSMTTSNTLIHTVDGNANWTTPMLPNQLAQPAVLPPGMQPVKFVSSSTPQPPAGAAPLVANQCVTVNTPQGVVTMNTTPSQPNQLPSALVLPNGQIIPVVTQPNLLFPQQQCLPVNGGLLMAANNPPLVSHNPHMAVTTGVSGGVDVGHQMVPPQPGMVSTHPAVTGTTTSVVTPDVAPDVTPALPLGVNQQLPFHPQLAAPNIGMPLITGQQMAAVRAPSMQQMSLGVPVQTIVPGKPADQKSCVVSTATTAVATTSASPAPLTNLPSTVSAIITPEGNIILTLPPSSAGGNTGNLTFDQNGFPLLGQPAGKVVPMATAAMGGKLKKPGQRVLMPKPSQQTVTPPGSRAVNQPLGWNMANNMRSAATVATTNVTSSDNSVSEETSVTELLSVSVTTGGCVTTTTTPSATVTADLLAQATESIFSSALTDISPPISGTPSSYYNPANEDNPLHIDTSAADVAPTDDATGMDALAQPFAKPTAAAAKKPKSRPSKSSKKKSKPKDMCVTAGMVVSSSQAQTQSLDVASSHFLQQLASEKLDDDEESDINDFADLIRMPDRETGVAPPVSNSVTDTAAVTSTAARVDKKNESQLNTGNLLENVEKPLNEGSVTQALKPLHEGPVTQTQKQLHESPVRQGHPKSPVKQALKPLHESPVRQVHPKCAVPSTTQLTDKSQQDSNIFKLPEALTNPVISDTKPKSKKKSSKSTHRGTTQTSEGCTMAVQSKPVQPSGGAELMHLSMPYLSDMTDGSKTEPGVVTSVSNVSLSNTVDLTVDSSVQSHADKQPVQYSATSAVPCVASGPSANATLKVSPKKDATHESKRSRDTDHKKSKSKRSRSHQKSSKEQAACPLGDSLQPTSNNKLDVFDFDQDLMENSDSCLVLRPIGQDDGKKKSSPAGGDTSGRKRRKSSHSSKKQAQPPPPQPVARTVPLKPEDVIPDTIMFDDSEMELSRVLEQVESYGETLQNLKENRLSTSLSSPPVTSSLSPKKSRSRKSKTGDSADAPGTKKRKQDGTSESGSAVDSVFTQHYTQSDAGSVGDKPNVADTQQPIDNTSSDAVNTLLFGSTDMKDTMTPEDAVSSKPAKPAVTHDMLSSAISPLPWTSTVGTTSASDIQCDYSTAITTDSPTVPSDASSRMAADLTDNAFSFSSPVASLSGLSPTSDAGNVATTGVSSWAGNGEMMSPRTGVNEPMACHSHLVPLARQLAPPKLHSGALYTSQPREVGSKVTAPSGRGSKAHKSPSVNASVIDVDAKSQSVELHNPAARLGESPIKKSHGDTSSKPMESVHLTNPFSSLDDSTVPSDDDRMAKMNEFSNKQQANSECRQLPPSSASIAQVSAATSAQMGQQDQLPYSAESLLSPASEHTSWSGLKDNASPSVHSHKSPASVISQTPSKQPEQPKRPVQTHNTPVSFYSHSGFTGNQGDFSRASPKHSFALSVSCSQARQPQQEAFTFSPSFGVPASLAGNIRSSRDTHAMSPSSSSLLMTTTSPCSSSSTFSFSLSSTSNAPAMNTASYGSSLSRLQFYPPLHAPHGADQTDMSLNLHPYDTPGNEHANAMAGRHSMCSSSHDKMVSPAGIHTSFPQFSGLVDGGRSQPGNKVGRSQQYNEPQRLTHPDKEPCMNSSAALMSSSSVRMTTVSQMSARSSSVSSVSRAGAIRRSPQMIYEPGPYFGPSGFPAAGPSPLTSPPLHHPGPLLSHQRSGTVPNSSANKQRSHYDFPGSAELPFGGLPFVPPPFDPTLHLSGRPSPTNSQKDSYPLGASLNPNMINVGHKSGGAHSQGVGDTRKGSALLLPPTSRKPMPPSQPNRDAHAAVQQHQQPQKPSRSSKSSKKKQPPQQPLKQQQQQLLHQQQHHDLDPYNALFDPSRSITPYFPIGSLSPPPRNLGNNEGPTYFGAGNFFCNSQRPPSLANSKPLQHKNTGGSSVPGTADLSFNALFTPARHQNGLGINFQPPGFGMNHHAAMHSSAQIMPHANTMAMAPHMANFNLSNIFSDMNNPAPPPDSSLNISPIKFPHHSNTILPLQAGIDPSPLHHQAAAASSLYTNRSQMPPPGLHHSMSINSLLSHQHHGFDTRGIGPGINSSVAPPFGGHAHSFGIPPLNFPMHEH</sequence>
<feature type="compositionally biased region" description="Low complexity" evidence="8">
    <location>
        <begin position="2294"/>
        <end position="2306"/>
    </location>
</feature>
<evidence type="ECO:0000256" key="2">
    <source>
        <dbReference type="ARBA" id="ARBA00023015"/>
    </source>
</evidence>
<feature type="compositionally biased region" description="Polar residues" evidence="8">
    <location>
        <begin position="1885"/>
        <end position="1905"/>
    </location>
</feature>
<evidence type="ECO:0000256" key="4">
    <source>
        <dbReference type="ARBA" id="ARBA00023159"/>
    </source>
</evidence>
<dbReference type="EMBL" id="JAODUO010000463">
    <property type="protein sequence ID" value="KAK2179995.1"/>
    <property type="molecule type" value="Genomic_DNA"/>
</dbReference>
<feature type="region of interest" description="Disordered" evidence="8">
    <location>
        <begin position="1283"/>
        <end position="1344"/>
    </location>
</feature>
<keyword evidence="2" id="KW-0805">Transcription regulation</keyword>
<proteinExistence type="inferred from homology"/>
<dbReference type="SMART" id="SM00353">
    <property type="entry name" value="HLH"/>
    <property type="match status" value="1"/>
</dbReference>
<feature type="compositionally biased region" description="Polar residues" evidence="8">
    <location>
        <begin position="1793"/>
        <end position="1831"/>
    </location>
</feature>
<evidence type="ECO:0000256" key="6">
    <source>
        <dbReference type="ARBA" id="ARBA00023242"/>
    </source>
</evidence>
<feature type="compositionally biased region" description="Basic residues" evidence="8">
    <location>
        <begin position="1181"/>
        <end position="1191"/>
    </location>
</feature>
<feature type="compositionally biased region" description="Polar residues" evidence="8">
    <location>
        <begin position="1844"/>
        <end position="1859"/>
    </location>
</feature>
<evidence type="ECO:0000256" key="1">
    <source>
        <dbReference type="ARBA" id="ARBA00007628"/>
    </source>
</evidence>
<dbReference type="Pfam" id="PF00010">
    <property type="entry name" value="HLH"/>
    <property type="match status" value="1"/>
</dbReference>
<feature type="region of interest" description="Disordered" evidence="8">
    <location>
        <begin position="1452"/>
        <end position="1539"/>
    </location>
</feature>
<feature type="compositionally biased region" description="Polar residues" evidence="8">
    <location>
        <begin position="2179"/>
        <end position="2191"/>
    </location>
</feature>
<feature type="compositionally biased region" description="Polar residues" evidence="8">
    <location>
        <begin position="451"/>
        <end position="472"/>
    </location>
</feature>
<feature type="compositionally biased region" description="Basic residues" evidence="8">
    <location>
        <begin position="969"/>
        <end position="984"/>
    </location>
</feature>
<dbReference type="Proteomes" id="UP001209878">
    <property type="component" value="Unassembled WGS sequence"/>
</dbReference>
<feature type="region of interest" description="Disordered" evidence="8">
    <location>
        <begin position="1693"/>
        <end position="1831"/>
    </location>
</feature>
<dbReference type="GO" id="GO:0045944">
    <property type="term" value="P:positive regulation of transcription by RNA polymerase II"/>
    <property type="evidence" value="ECO:0007669"/>
    <property type="project" value="TreeGrafter"/>
</dbReference>
<feature type="compositionally biased region" description="Polar residues" evidence="8">
    <location>
        <begin position="912"/>
        <end position="927"/>
    </location>
</feature>
<feature type="compositionally biased region" description="Polar residues" evidence="8">
    <location>
        <begin position="1496"/>
        <end position="1516"/>
    </location>
</feature>
<dbReference type="SUPFAM" id="SSF47459">
    <property type="entry name" value="HLH, helix-loop-helix DNA-binding domain"/>
    <property type="match status" value="1"/>
</dbReference>
<dbReference type="GO" id="GO:0046983">
    <property type="term" value="F:protein dimerization activity"/>
    <property type="evidence" value="ECO:0007669"/>
    <property type="project" value="InterPro"/>
</dbReference>
<keyword evidence="6" id="KW-0539">Nucleus</keyword>
<reference evidence="10" key="1">
    <citation type="journal article" date="2023" name="Mol. Biol. Evol.">
        <title>Third-Generation Sequencing Reveals the Adaptive Role of the Epigenome in Three Deep-Sea Polychaetes.</title>
        <authorList>
            <person name="Perez M."/>
            <person name="Aroh O."/>
            <person name="Sun Y."/>
            <person name="Lan Y."/>
            <person name="Juniper S.K."/>
            <person name="Young C.R."/>
            <person name="Angers B."/>
            <person name="Qian P.Y."/>
        </authorList>
    </citation>
    <scope>NUCLEOTIDE SEQUENCE</scope>
    <source>
        <strain evidence="10">R07B-5</strain>
    </source>
</reference>
<feature type="compositionally biased region" description="Polar residues" evidence="8">
    <location>
        <begin position="1526"/>
        <end position="1539"/>
    </location>
</feature>
<feature type="compositionally biased region" description="Low complexity" evidence="8">
    <location>
        <begin position="2318"/>
        <end position="2329"/>
    </location>
</feature>
<evidence type="ECO:0000256" key="7">
    <source>
        <dbReference type="SAM" id="Coils"/>
    </source>
</evidence>
<dbReference type="PANTHER" id="PTHR10328:SF3">
    <property type="entry name" value="PROTEIN MAX"/>
    <property type="match status" value="1"/>
</dbReference>
<evidence type="ECO:0000256" key="3">
    <source>
        <dbReference type="ARBA" id="ARBA00023125"/>
    </source>
</evidence>
<feature type="region of interest" description="Disordered" evidence="8">
    <location>
        <begin position="437"/>
        <end position="472"/>
    </location>
</feature>
<feature type="compositionally biased region" description="Basic and acidic residues" evidence="8">
    <location>
        <begin position="1"/>
        <end position="18"/>
    </location>
</feature>
<evidence type="ECO:0000256" key="5">
    <source>
        <dbReference type="ARBA" id="ARBA00023163"/>
    </source>
</evidence>
<keyword evidence="7" id="KW-0175">Coiled coil</keyword>
<dbReference type="GO" id="GO:0090575">
    <property type="term" value="C:RNA polymerase II transcription regulator complex"/>
    <property type="evidence" value="ECO:0007669"/>
    <property type="project" value="TreeGrafter"/>
</dbReference>
<dbReference type="GO" id="GO:0003677">
    <property type="term" value="F:DNA binding"/>
    <property type="evidence" value="ECO:0007669"/>
    <property type="project" value="UniProtKB-KW"/>
</dbReference>
<feature type="region of interest" description="Disordered" evidence="8">
    <location>
        <begin position="2156"/>
        <end position="2331"/>
    </location>
</feature>
<name>A0AAD9NRS3_RIDPI</name>
<feature type="region of interest" description="Disordered" evidence="8">
    <location>
        <begin position="1"/>
        <end position="20"/>
    </location>
</feature>
<evidence type="ECO:0000313" key="10">
    <source>
        <dbReference type="EMBL" id="KAK2179995.1"/>
    </source>
</evidence>
<feature type="region of interest" description="Disordered" evidence="8">
    <location>
        <begin position="1844"/>
        <end position="1907"/>
    </location>
</feature>
<feature type="compositionally biased region" description="Basic residues" evidence="8">
    <location>
        <begin position="1386"/>
        <end position="1396"/>
    </location>
</feature>
<feature type="region of interest" description="Disordered" evidence="8">
    <location>
        <begin position="962"/>
        <end position="988"/>
    </location>
</feature>
<feature type="compositionally biased region" description="Polar residues" evidence="8">
    <location>
        <begin position="1192"/>
        <end position="1210"/>
    </location>
</feature>
<feature type="region of interest" description="Disordered" evidence="8">
    <location>
        <begin position="1168"/>
        <end position="1214"/>
    </location>
</feature>
<comment type="similarity">
    <text evidence="1">Belongs to the MAX family.</text>
</comment>
<feature type="region of interest" description="Disordered" evidence="8">
    <location>
        <begin position="1104"/>
        <end position="1125"/>
    </location>
</feature>
<feature type="compositionally biased region" description="Polar residues" evidence="8">
    <location>
        <begin position="1867"/>
        <end position="1877"/>
    </location>
</feature>
<accession>A0AAD9NRS3</accession>
<dbReference type="Gene3D" id="4.10.280.10">
    <property type="entry name" value="Helix-loop-helix DNA-binding domain"/>
    <property type="match status" value="1"/>
</dbReference>
<dbReference type="PANTHER" id="PTHR10328">
    <property type="entry name" value="PROTEIN MAX MYC-ASSOCIATED FACTOR X"/>
    <property type="match status" value="1"/>
</dbReference>
<organism evidence="10 11">
    <name type="scientific">Ridgeia piscesae</name>
    <name type="common">Tubeworm</name>
    <dbReference type="NCBI Taxonomy" id="27915"/>
    <lineage>
        <taxon>Eukaryota</taxon>
        <taxon>Metazoa</taxon>
        <taxon>Spiralia</taxon>
        <taxon>Lophotrochozoa</taxon>
        <taxon>Annelida</taxon>
        <taxon>Polychaeta</taxon>
        <taxon>Sedentaria</taxon>
        <taxon>Canalipalpata</taxon>
        <taxon>Sabellida</taxon>
        <taxon>Siboglinidae</taxon>
        <taxon>Ridgeia</taxon>
    </lineage>
</organism>
<feature type="domain" description="BHLH" evidence="9">
    <location>
        <begin position="72"/>
        <end position="125"/>
    </location>
</feature>
<keyword evidence="5" id="KW-0804">Transcription</keyword>
<feature type="compositionally biased region" description="Low complexity" evidence="8">
    <location>
        <begin position="1454"/>
        <end position="1469"/>
    </location>
</feature>
<evidence type="ECO:0000313" key="11">
    <source>
        <dbReference type="Proteomes" id="UP001209878"/>
    </source>
</evidence>
<dbReference type="InterPro" id="IPR011598">
    <property type="entry name" value="bHLH_dom"/>
</dbReference>
<feature type="compositionally biased region" description="Basic and acidic residues" evidence="8">
    <location>
        <begin position="1294"/>
        <end position="1310"/>
    </location>
</feature>
<feature type="compositionally biased region" description="Polar residues" evidence="8">
    <location>
        <begin position="2075"/>
        <end position="2090"/>
    </location>
</feature>
<evidence type="ECO:0000259" key="9">
    <source>
        <dbReference type="PROSITE" id="PS50888"/>
    </source>
</evidence>
<keyword evidence="4" id="KW-0010">Activator</keyword>
<dbReference type="GO" id="GO:0003700">
    <property type="term" value="F:DNA-binding transcription factor activity"/>
    <property type="evidence" value="ECO:0007669"/>
    <property type="project" value="TreeGrafter"/>
</dbReference>
<feature type="coiled-coil region" evidence="7">
    <location>
        <begin position="108"/>
        <end position="168"/>
    </location>
</feature>
<dbReference type="PROSITE" id="PS50888">
    <property type="entry name" value="BHLH"/>
    <property type="match status" value="1"/>
</dbReference>
<feature type="region of interest" description="Disordered" evidence="8">
    <location>
        <begin position="2384"/>
        <end position="2405"/>
    </location>
</feature>
<gene>
    <name evidence="10" type="ORF">NP493_463g02042</name>
</gene>
<protein>
    <recommendedName>
        <fullName evidence="9">BHLH domain-containing protein</fullName>
    </recommendedName>
</protein>
<feature type="compositionally biased region" description="Basic residues" evidence="8">
    <location>
        <begin position="1311"/>
        <end position="1323"/>
    </location>
</feature>
<feature type="region of interest" description="Disordered" evidence="8">
    <location>
        <begin position="1365"/>
        <end position="1425"/>
    </location>
</feature>